<accession>A0ABY7K141</accession>
<reference evidence="2" key="1">
    <citation type="submission" date="2022-05" db="EMBL/GenBank/DDBJ databases">
        <title>Jatrophihabitans sp. SB3-54 whole genome sequence.</title>
        <authorList>
            <person name="Suh M.K."/>
            <person name="Eom M.K."/>
            <person name="Kim J.S."/>
            <person name="Kim H.S."/>
            <person name="Do H.E."/>
            <person name="Shin Y.K."/>
            <person name="Lee J.-S."/>
        </authorList>
    </citation>
    <scope>NUCLEOTIDE SEQUENCE</scope>
    <source>
        <strain evidence="2">SB3-54</strain>
    </source>
</reference>
<organism evidence="2 3">
    <name type="scientific">Jatrophihabitans cynanchi</name>
    <dbReference type="NCBI Taxonomy" id="2944128"/>
    <lineage>
        <taxon>Bacteria</taxon>
        <taxon>Bacillati</taxon>
        <taxon>Actinomycetota</taxon>
        <taxon>Actinomycetes</taxon>
        <taxon>Jatrophihabitantales</taxon>
        <taxon>Jatrophihabitantaceae</taxon>
        <taxon>Jatrophihabitans</taxon>
    </lineage>
</organism>
<name>A0ABY7K141_9ACTN</name>
<protein>
    <recommendedName>
        <fullName evidence="1">DUF6895 domain-containing protein</fullName>
    </recommendedName>
</protein>
<evidence type="ECO:0000259" key="1">
    <source>
        <dbReference type="Pfam" id="PF21836"/>
    </source>
</evidence>
<sequence length="408" mass="43800">MTVCVSGGGAPPDAATGHALELLHSALDVVELLVTHVIEPGRAEQEGFTKEVGEIAMLLRLADRVLTGDADRQRIVDLAGRIASLARSPEHRGVIVRRPSRAAAHLLAHACLQQFGCIDPAFDELARAALAASAAGASERVPYRLLDVAWIRHLLLGDGELDHPALALSPIAQGVDLVGATTEDAYAFSHALPYATDFGRHPLPGWADTRWLAGIADALVLKALDEDDLDLLGELLMVPALLRRPWSPVQWFGWRVLCDTWRYYGFVPGPGLPAATAVESTAQTRRRVLGTVYHTTLVGGLLVATLHSCGYWPPAEPPVSTGRVLPPVGGVDPADTALVWQRVWHRLDAHERADLAAVPEGMALHRALARTDVAAMLHSLRNTRALLPEPLVSQSAELLNRLAIVVGA</sequence>
<dbReference type="RefSeq" id="WP_269445107.1">
    <property type="nucleotide sequence ID" value="NZ_CP097463.1"/>
</dbReference>
<evidence type="ECO:0000313" key="3">
    <source>
        <dbReference type="Proteomes" id="UP001164693"/>
    </source>
</evidence>
<dbReference type="EMBL" id="CP097463">
    <property type="protein sequence ID" value="WAX58568.1"/>
    <property type="molecule type" value="Genomic_DNA"/>
</dbReference>
<keyword evidence="3" id="KW-1185">Reference proteome</keyword>
<proteinExistence type="predicted"/>
<dbReference type="InterPro" id="IPR054190">
    <property type="entry name" value="DUF6895"/>
</dbReference>
<feature type="domain" description="DUF6895" evidence="1">
    <location>
        <begin position="41"/>
        <end position="303"/>
    </location>
</feature>
<dbReference type="Pfam" id="PF21836">
    <property type="entry name" value="DUF6895"/>
    <property type="match status" value="1"/>
</dbReference>
<gene>
    <name evidence="2" type="ORF">M6B22_07330</name>
</gene>
<evidence type="ECO:0000313" key="2">
    <source>
        <dbReference type="EMBL" id="WAX58568.1"/>
    </source>
</evidence>
<dbReference type="Proteomes" id="UP001164693">
    <property type="component" value="Chromosome"/>
</dbReference>